<accession>A0A4R8FEE0</accession>
<keyword evidence="4" id="KW-0012">Acyltransferase</keyword>
<comment type="similarity">
    <text evidence="1">Belongs to the transferase hexapeptide repeat family.</text>
</comment>
<organism evidence="5 6">
    <name type="scientific">Rhodovulum visakhapatnamense</name>
    <dbReference type="NCBI Taxonomy" id="364297"/>
    <lineage>
        <taxon>Bacteria</taxon>
        <taxon>Pseudomonadati</taxon>
        <taxon>Pseudomonadota</taxon>
        <taxon>Alphaproteobacteria</taxon>
        <taxon>Rhodobacterales</taxon>
        <taxon>Paracoccaceae</taxon>
        <taxon>Rhodovulum</taxon>
    </lineage>
</organism>
<evidence type="ECO:0000256" key="4">
    <source>
        <dbReference type="ARBA" id="ARBA00023315"/>
    </source>
</evidence>
<dbReference type="AlphaFoldDB" id="A0A4R8FEE0"/>
<reference evidence="5 6" key="1">
    <citation type="submission" date="2019-03" db="EMBL/GenBank/DDBJ databases">
        <title>Genomic Encyclopedia of Type Strains, Phase IV (KMG-IV): sequencing the most valuable type-strain genomes for metagenomic binning, comparative biology and taxonomic classification.</title>
        <authorList>
            <person name="Goeker M."/>
        </authorList>
    </citation>
    <scope>NUCLEOTIDE SEQUENCE [LARGE SCALE GENOMIC DNA]</scope>
    <source>
        <strain evidence="5 6">JA181</strain>
    </source>
</reference>
<evidence type="ECO:0000313" key="6">
    <source>
        <dbReference type="Proteomes" id="UP000295484"/>
    </source>
</evidence>
<dbReference type="Proteomes" id="UP000295484">
    <property type="component" value="Unassembled WGS sequence"/>
</dbReference>
<dbReference type="PROSITE" id="PS00101">
    <property type="entry name" value="HEXAPEP_TRANSFERASES"/>
    <property type="match status" value="1"/>
</dbReference>
<evidence type="ECO:0000256" key="1">
    <source>
        <dbReference type="ARBA" id="ARBA00007274"/>
    </source>
</evidence>
<dbReference type="SUPFAM" id="SSF51161">
    <property type="entry name" value="Trimeric LpxA-like enzymes"/>
    <property type="match status" value="1"/>
</dbReference>
<dbReference type="GO" id="GO:0008374">
    <property type="term" value="F:O-acyltransferase activity"/>
    <property type="evidence" value="ECO:0007669"/>
    <property type="project" value="TreeGrafter"/>
</dbReference>
<evidence type="ECO:0000256" key="2">
    <source>
        <dbReference type="ARBA" id="ARBA00022679"/>
    </source>
</evidence>
<dbReference type="InterPro" id="IPR051159">
    <property type="entry name" value="Hexapeptide_acetyltransf"/>
</dbReference>
<name>A0A4R8FEE0_9RHOB</name>
<proteinExistence type="inferred from homology"/>
<dbReference type="Gene3D" id="2.160.10.10">
    <property type="entry name" value="Hexapeptide repeat proteins"/>
    <property type="match status" value="1"/>
</dbReference>
<comment type="caution">
    <text evidence="5">The sequence shown here is derived from an EMBL/GenBank/DDBJ whole genome shotgun (WGS) entry which is preliminary data.</text>
</comment>
<sequence length="184" mass="20141">MVRLWKRLCRPSAEDWTAYLKRHGGFHRLGDNCFIMPDSVFTDPYLTSIGNNVWIVGAWVACHDGSAVMAGNALGKKFDTVAPVILHNDVFIGRGAIILPGVSIGPRAIVGAGAVVGKDVPPDTIVAGNPARKVRGFAEHAAKLSARTEGYPWKLLIESREGGYDPMIEPELRHMRVAYFFPED</sequence>
<dbReference type="InterPro" id="IPR018357">
    <property type="entry name" value="Hexapep_transf_CS"/>
</dbReference>
<gene>
    <name evidence="5" type="ORF">EV657_1351</name>
</gene>
<keyword evidence="2 5" id="KW-0808">Transferase</keyword>
<dbReference type="InterPro" id="IPR001451">
    <property type="entry name" value="Hexapep"/>
</dbReference>
<dbReference type="PANTHER" id="PTHR23416:SF23">
    <property type="entry name" value="ACETYLTRANSFERASE C18B11.09C-RELATED"/>
    <property type="match status" value="1"/>
</dbReference>
<dbReference type="PANTHER" id="PTHR23416">
    <property type="entry name" value="SIALIC ACID SYNTHASE-RELATED"/>
    <property type="match status" value="1"/>
</dbReference>
<evidence type="ECO:0000256" key="3">
    <source>
        <dbReference type="ARBA" id="ARBA00022737"/>
    </source>
</evidence>
<dbReference type="EMBL" id="SOEB01000035">
    <property type="protein sequence ID" value="TDX21865.1"/>
    <property type="molecule type" value="Genomic_DNA"/>
</dbReference>
<keyword evidence="3" id="KW-0677">Repeat</keyword>
<dbReference type="InterPro" id="IPR011004">
    <property type="entry name" value="Trimer_LpxA-like_sf"/>
</dbReference>
<evidence type="ECO:0000313" key="5">
    <source>
        <dbReference type="EMBL" id="TDX21865.1"/>
    </source>
</evidence>
<dbReference type="Pfam" id="PF00132">
    <property type="entry name" value="Hexapep"/>
    <property type="match status" value="1"/>
</dbReference>
<protein>
    <submittedName>
        <fullName evidence="5">Transferase family hexapeptide repeat protein</fullName>
    </submittedName>
</protein>
<dbReference type="CDD" id="cd04647">
    <property type="entry name" value="LbH_MAT_like"/>
    <property type="match status" value="1"/>
</dbReference>